<evidence type="ECO:0000313" key="3">
    <source>
        <dbReference type="EMBL" id="SCV71075.1"/>
    </source>
</evidence>
<dbReference type="Gene3D" id="3.20.20.190">
    <property type="entry name" value="Phosphatidylinositol (PI) phosphodiesterase"/>
    <property type="match status" value="1"/>
</dbReference>
<dbReference type="SUPFAM" id="SSF51695">
    <property type="entry name" value="PLC-like phosphodiesterases"/>
    <property type="match status" value="1"/>
</dbReference>
<keyword evidence="1" id="KW-0472">Membrane</keyword>
<dbReference type="GO" id="GO:0006629">
    <property type="term" value="P:lipid metabolic process"/>
    <property type="evidence" value="ECO:0007669"/>
    <property type="project" value="InterPro"/>
</dbReference>
<dbReference type="PANTHER" id="PTHR13593">
    <property type="match status" value="1"/>
</dbReference>
<dbReference type="InterPro" id="IPR017946">
    <property type="entry name" value="PLC-like_Pdiesterase_TIM-brl"/>
</dbReference>
<dbReference type="AlphaFoldDB" id="A0A238FD15"/>
<dbReference type="GO" id="GO:0008081">
    <property type="term" value="F:phosphoric diester hydrolase activity"/>
    <property type="evidence" value="ECO:0007669"/>
    <property type="project" value="InterPro"/>
</dbReference>
<accession>A0A238FD15</accession>
<dbReference type="InterPro" id="IPR051057">
    <property type="entry name" value="PI-PLC_domain"/>
</dbReference>
<keyword evidence="4" id="KW-1185">Reference proteome</keyword>
<keyword evidence="1" id="KW-1133">Transmembrane helix</keyword>
<keyword evidence="1" id="KW-0812">Transmembrane</keyword>
<protein>
    <submittedName>
        <fullName evidence="3">BQ2448_3837 protein</fullName>
    </submittedName>
</protein>
<keyword evidence="2" id="KW-0732">Signal</keyword>
<feature type="chain" id="PRO_5012444020" evidence="2">
    <location>
        <begin position="22"/>
        <end position="404"/>
    </location>
</feature>
<reference evidence="4" key="1">
    <citation type="submission" date="2016-09" db="EMBL/GenBank/DDBJ databases">
        <authorList>
            <person name="Jeantristanb JTB J.-T."/>
            <person name="Ricardo R."/>
        </authorList>
    </citation>
    <scope>NUCLEOTIDE SEQUENCE [LARGE SCALE GENOMIC DNA]</scope>
</reference>
<dbReference type="PANTHER" id="PTHR13593:SF140">
    <property type="entry name" value="PLC-LIKE PHOSPHODIESTERASE"/>
    <property type="match status" value="1"/>
</dbReference>
<feature type="signal peptide" evidence="2">
    <location>
        <begin position="1"/>
        <end position="21"/>
    </location>
</feature>
<dbReference type="STRING" id="269621.A0A238FD15"/>
<organism evidence="3 4">
    <name type="scientific">Microbotryum intermedium</name>
    <dbReference type="NCBI Taxonomy" id="269621"/>
    <lineage>
        <taxon>Eukaryota</taxon>
        <taxon>Fungi</taxon>
        <taxon>Dikarya</taxon>
        <taxon>Basidiomycota</taxon>
        <taxon>Pucciniomycotina</taxon>
        <taxon>Microbotryomycetes</taxon>
        <taxon>Microbotryales</taxon>
        <taxon>Microbotryaceae</taxon>
        <taxon>Microbotryum</taxon>
    </lineage>
</organism>
<evidence type="ECO:0000313" key="4">
    <source>
        <dbReference type="Proteomes" id="UP000198372"/>
    </source>
</evidence>
<gene>
    <name evidence="3" type="ORF">BQ2448_3837</name>
</gene>
<dbReference type="OrthoDB" id="7984201at2759"/>
<evidence type="ECO:0000256" key="1">
    <source>
        <dbReference type="SAM" id="Phobius"/>
    </source>
</evidence>
<dbReference type="Proteomes" id="UP000198372">
    <property type="component" value="Unassembled WGS sequence"/>
</dbReference>
<name>A0A238FD15_9BASI</name>
<proteinExistence type="predicted"/>
<dbReference type="Pfam" id="PF26146">
    <property type="entry name" value="PI-PLC_X"/>
    <property type="match status" value="2"/>
</dbReference>
<dbReference type="EMBL" id="FMSP01000006">
    <property type="protein sequence ID" value="SCV71075.1"/>
    <property type="molecule type" value="Genomic_DNA"/>
</dbReference>
<sequence>MLLHFWAGVLTCTALASSTLAASVCNGHSEFCSRSYSKVSIVGTHNSYGVSAGNVAANQNYTVTTQLNNGIRLLQVSSVESTCWELELTVLTCSPPQVQGHMNNGSLHLCHTSCFLLDAGTLTSYLTLVKAWLDANPNEVVTLVLVNSDAIPPSTWAASYSASGMDDYSYTPSSVPIAYEDWPTYNSLISSGKRAISFLAQNADFEAVPYLIDEFTNVWETPYDVSECENYCLVTHIETSTSFPCTVNRVTGSYSGKMYMMNHFLGRNVTLLGETFTVPATSSLNQTNAATGTGSLGAQALSCFSQYKYYPTFTLVDYYDVGNGSVFQYAAKLNGVTYTATKIGNSSASSSSGGSQASATSNPNTDGTVVSTPLSAADQVVVGGVLSFVLVGVAIVVGSWGWLV</sequence>
<feature type="transmembrane region" description="Helical" evidence="1">
    <location>
        <begin position="380"/>
        <end position="403"/>
    </location>
</feature>
<evidence type="ECO:0000256" key="2">
    <source>
        <dbReference type="SAM" id="SignalP"/>
    </source>
</evidence>